<dbReference type="EC" id="2.1.3.11" evidence="2"/>
<protein>
    <recommendedName>
        <fullName evidence="2">N-succinylornithine carbamoyltransferase</fullName>
        <ecNumber evidence="2">2.1.3.11</ecNumber>
    </recommendedName>
    <alternativeName>
        <fullName evidence="2">N-succinyl-L-ornithine transcarbamylase</fullName>
        <shortName evidence="2">SOTCase</shortName>
    </alternativeName>
</protein>
<sequence>METKDMIKIEKYFSTHDIDSVADWVEEAITIKKNPLGYKEYGQNKTIAMLFFNPSLRTRLSTQKAAVHLGMNVIVMNFNGEGWSLEYNDGTIMDQGTSEHVKEAAQVVSQYCDVLAIRAFASLESKEDDYSEKVIKSFVKYASVPIINMESATAHPLQALTDAMTITEHMTKKRPKVVFSWAPHPKPLPQAVANSFVEMIKRMDVDFVCTYPEGYELARHITEGVTTTHDQEAALKDADFVYVKNWSSYADYGKVLSTDTSWKMTAKKMELTNNAKFMHCLPVRRNVVVDDEVLDGANSLVIEQANNRTYAAQLVLKKMLE</sequence>
<dbReference type="PANTHER" id="PTHR45753">
    <property type="entry name" value="ORNITHINE CARBAMOYLTRANSFERASE, MITOCHONDRIAL"/>
    <property type="match status" value="1"/>
</dbReference>
<feature type="domain" description="Aspartate/ornithine carbamoyltransferase Asp/Orn-binding" evidence="3">
    <location>
        <begin position="192"/>
        <end position="316"/>
    </location>
</feature>
<feature type="binding site" description="in other chain" evidence="2">
    <location>
        <position position="308"/>
    </location>
    <ligand>
        <name>carbamoyl phosphate</name>
        <dbReference type="ChEBI" id="CHEBI:58228"/>
        <note>ligand shared between two neighboring subunits</note>
    </ligand>
</feature>
<dbReference type="Pfam" id="PF00185">
    <property type="entry name" value="OTCace"/>
    <property type="match status" value="1"/>
</dbReference>
<accession>A0ABW5NCZ6</accession>
<dbReference type="InterPro" id="IPR036901">
    <property type="entry name" value="Asp/Orn_carbamoylTrfase_sf"/>
</dbReference>
<dbReference type="Proteomes" id="UP001597459">
    <property type="component" value="Unassembled WGS sequence"/>
</dbReference>
<feature type="binding site" description="in other chain" evidence="2">
    <location>
        <begin position="280"/>
        <end position="281"/>
    </location>
    <ligand>
        <name>carbamoyl phosphate</name>
        <dbReference type="ChEBI" id="CHEBI:58228"/>
        <note>ligand shared between two neighboring subunits</note>
    </ligand>
</feature>
<dbReference type="GO" id="GO:0043857">
    <property type="term" value="F:N-acetylornithine carbamoyltransferase activity"/>
    <property type="evidence" value="ECO:0007669"/>
    <property type="project" value="UniProtKB-EC"/>
</dbReference>
<comment type="caution">
    <text evidence="5">The sequence shown here is derived from an EMBL/GenBank/DDBJ whole genome shotgun (WGS) entry which is preliminary data.</text>
</comment>
<dbReference type="HAMAP" id="MF_02235">
    <property type="entry name" value="SOTCase"/>
    <property type="match status" value="1"/>
</dbReference>
<feature type="domain" description="Aspartate/ornithine carbamoyltransferase carbamoyl-P binding" evidence="4">
    <location>
        <begin position="19"/>
        <end position="168"/>
    </location>
</feature>
<evidence type="ECO:0000256" key="2">
    <source>
        <dbReference type="HAMAP-Rule" id="MF_02235"/>
    </source>
</evidence>
<comment type="similarity">
    <text evidence="2">Belongs to the aspartate/ornithine carbamoyltransferase superfamily. SOTCase family.</text>
</comment>
<evidence type="ECO:0000256" key="1">
    <source>
        <dbReference type="ARBA" id="ARBA00022679"/>
    </source>
</evidence>
<evidence type="ECO:0000313" key="6">
    <source>
        <dbReference type="Proteomes" id="UP001597459"/>
    </source>
</evidence>
<dbReference type="PANTHER" id="PTHR45753:SF3">
    <property type="entry name" value="ORNITHINE TRANSCARBAMYLASE, MITOCHONDRIAL"/>
    <property type="match status" value="1"/>
</dbReference>
<dbReference type="InterPro" id="IPR006131">
    <property type="entry name" value="Asp_carbamoyltransf_Asp/Orn-bd"/>
</dbReference>
<keyword evidence="2" id="KW-0028">Amino-acid biosynthesis</keyword>
<dbReference type="InterPro" id="IPR043696">
    <property type="entry name" value="ArgF'-like"/>
</dbReference>
<proteinExistence type="inferred from homology"/>
<feature type="binding site" evidence="2">
    <location>
        <position position="284"/>
    </location>
    <ligand>
        <name>N(2)-succinyl-L-ornithine</name>
        <dbReference type="ChEBI" id="CHEBI:58514"/>
    </ligand>
</feature>
<dbReference type="RefSeq" id="WP_254884056.1">
    <property type="nucleotide sequence ID" value="NZ_JBHSJV010000001.1"/>
</dbReference>
<feature type="binding site" evidence="2">
    <location>
        <position position="244"/>
    </location>
    <ligand>
        <name>N(2)-succinyl-L-ornithine</name>
        <dbReference type="ChEBI" id="CHEBI:58514"/>
    </ligand>
</feature>
<dbReference type="Pfam" id="PF02729">
    <property type="entry name" value="OTCace_N"/>
    <property type="match status" value="1"/>
</dbReference>
<comment type="subunit">
    <text evidence="2">Homotrimer.</text>
</comment>
<name>A0ABW5NCZ6_9FLAO</name>
<dbReference type="InterPro" id="IPR006132">
    <property type="entry name" value="Asp/Orn_carbamoyltranf_P-bd"/>
</dbReference>
<dbReference type="PRINTS" id="PR00100">
    <property type="entry name" value="AOTCASE"/>
</dbReference>
<dbReference type="NCBIfam" id="NF003384">
    <property type="entry name" value="PRK04523.1"/>
    <property type="match status" value="1"/>
</dbReference>
<feature type="binding site" description="in other chain" evidence="2">
    <location>
        <position position="118"/>
    </location>
    <ligand>
        <name>carbamoyl phosphate</name>
        <dbReference type="ChEBI" id="CHEBI:58228"/>
        <note>ligand shared between two neighboring subunits</note>
    </ligand>
</feature>
<feature type="binding site" evidence="2">
    <location>
        <position position="184"/>
    </location>
    <ligand>
        <name>N(2)-succinyl-L-ornithine</name>
        <dbReference type="ChEBI" id="CHEBI:58514"/>
    </ligand>
</feature>
<dbReference type="EMBL" id="JBHULX010000048">
    <property type="protein sequence ID" value="MFD2593422.1"/>
    <property type="molecule type" value="Genomic_DNA"/>
</dbReference>
<evidence type="ECO:0000259" key="4">
    <source>
        <dbReference type="Pfam" id="PF02729"/>
    </source>
</evidence>
<evidence type="ECO:0000259" key="3">
    <source>
        <dbReference type="Pfam" id="PF00185"/>
    </source>
</evidence>
<dbReference type="SUPFAM" id="SSF53671">
    <property type="entry name" value="Aspartate/ornithine carbamoyltransferase"/>
    <property type="match status" value="1"/>
</dbReference>
<evidence type="ECO:0000313" key="5">
    <source>
        <dbReference type="EMBL" id="MFD2593422.1"/>
    </source>
</evidence>
<feature type="binding site" evidence="2">
    <location>
        <position position="83"/>
    </location>
    <ligand>
        <name>carbamoyl phosphate</name>
        <dbReference type="ChEBI" id="CHEBI:58228"/>
        <note>ligand shared between two neighboring subunits</note>
    </ligand>
</feature>
<keyword evidence="6" id="KW-1185">Reference proteome</keyword>
<keyword evidence="1 2" id="KW-0808">Transferase</keyword>
<comment type="catalytic activity">
    <reaction evidence="2">
        <text>N(2)-succinyl-L-ornithine + carbamoyl phosphate = N(2)-succinyl-L-citrulline + phosphate + H(+)</text>
        <dbReference type="Rhea" id="RHEA:25884"/>
        <dbReference type="ChEBI" id="CHEBI:15378"/>
        <dbReference type="ChEBI" id="CHEBI:43474"/>
        <dbReference type="ChEBI" id="CHEBI:58228"/>
        <dbReference type="ChEBI" id="CHEBI:58514"/>
        <dbReference type="ChEBI" id="CHEBI:58862"/>
        <dbReference type="EC" id="2.1.3.11"/>
    </reaction>
</comment>
<keyword evidence="2" id="KW-0055">Arginine biosynthesis</keyword>
<feature type="binding site" description="in other chain" evidence="2">
    <location>
        <begin position="155"/>
        <end position="158"/>
    </location>
    <ligand>
        <name>carbamoyl phosphate</name>
        <dbReference type="ChEBI" id="CHEBI:58228"/>
        <note>ligand shared between two neighboring subunits</note>
    </ligand>
</feature>
<dbReference type="PRINTS" id="PR00101">
    <property type="entry name" value="ATCASE"/>
</dbReference>
<dbReference type="Gene3D" id="3.40.50.1370">
    <property type="entry name" value="Aspartate/ornithine carbamoyltransferase"/>
    <property type="match status" value="2"/>
</dbReference>
<organism evidence="5 6">
    <name type="scientific">Aquimarina hainanensis</name>
    <dbReference type="NCBI Taxonomy" id="1578017"/>
    <lineage>
        <taxon>Bacteria</taxon>
        <taxon>Pseudomonadati</taxon>
        <taxon>Bacteroidota</taxon>
        <taxon>Flavobacteriia</taxon>
        <taxon>Flavobacteriales</taxon>
        <taxon>Flavobacteriaceae</taxon>
        <taxon>Aquimarina</taxon>
    </lineage>
</organism>
<comment type="pathway">
    <text evidence="2">Amino-acid biosynthesis; L-arginine biosynthesis.</text>
</comment>
<gene>
    <name evidence="2" type="primary">argF'</name>
    <name evidence="5" type="ORF">ACFSTE_21475</name>
</gene>
<dbReference type="InterPro" id="IPR006130">
    <property type="entry name" value="Asp/Orn_carbamoylTrfase"/>
</dbReference>
<feature type="binding site" description="in other chain" evidence="2">
    <location>
        <begin position="55"/>
        <end position="58"/>
    </location>
    <ligand>
        <name>carbamoyl phosphate</name>
        <dbReference type="ChEBI" id="CHEBI:58228"/>
        <note>ligand shared between two neighboring subunits</note>
    </ligand>
</feature>
<reference evidence="6" key="1">
    <citation type="journal article" date="2019" name="Int. J. Syst. Evol. Microbiol.">
        <title>The Global Catalogue of Microorganisms (GCM) 10K type strain sequencing project: providing services to taxonomists for standard genome sequencing and annotation.</title>
        <authorList>
            <consortium name="The Broad Institute Genomics Platform"/>
            <consortium name="The Broad Institute Genome Sequencing Center for Infectious Disease"/>
            <person name="Wu L."/>
            <person name="Ma J."/>
        </authorList>
    </citation>
    <scope>NUCLEOTIDE SEQUENCE [LARGE SCALE GENOMIC DNA]</scope>
    <source>
        <strain evidence="6">KCTC 42423</strain>
    </source>
</reference>
<feature type="binding site" evidence="2">
    <location>
        <position position="150"/>
    </location>
    <ligand>
        <name>N(2)-succinyl-L-ornithine</name>
        <dbReference type="ChEBI" id="CHEBI:58514"/>
    </ligand>
</feature>
<comment type="function">
    <text evidence="2">Catalyzes the transfer of the carbamoyl group from carbamoyl phosphate to the delta-amino group of N(2)-succinyl-L-ornithine to produce N(2)-succinyl-L-citrulline. Is essential for arginine biosynthesis.</text>
</comment>